<sequence>MAKKKFDVNAWTIERYINDIPIEEFSEEEKEILFTHMRIDAVHAIGYVFEHEDEEEDTLLRIKASEIIDRHSKGLSE</sequence>
<dbReference type="STRING" id="642492.Clole_1502"/>
<dbReference type="EMBL" id="CP002582">
    <property type="protein sequence ID" value="ADZ83228.1"/>
    <property type="molecule type" value="Genomic_DNA"/>
</dbReference>
<dbReference type="AlphaFoldDB" id="F2JJU6"/>
<protein>
    <submittedName>
        <fullName evidence="1">Uncharacterized protein</fullName>
    </submittedName>
</protein>
<organism evidence="1 2">
    <name type="scientific">Cellulosilyticum lentocellum (strain ATCC 49066 / DSM 5427 / NCIMB 11756 / RHM5)</name>
    <name type="common">Clostridium lentocellum</name>
    <dbReference type="NCBI Taxonomy" id="642492"/>
    <lineage>
        <taxon>Bacteria</taxon>
        <taxon>Bacillati</taxon>
        <taxon>Bacillota</taxon>
        <taxon>Clostridia</taxon>
        <taxon>Lachnospirales</taxon>
        <taxon>Cellulosilyticaceae</taxon>
        <taxon>Cellulosilyticum</taxon>
    </lineage>
</organism>
<dbReference type="HOGENOM" id="CLU_2631716_0_0_9"/>
<proteinExistence type="predicted"/>
<reference evidence="1 2" key="1">
    <citation type="journal article" date="2011" name="J. Bacteriol.">
        <title>Complete genome sequence of the cellulose-degrading bacterium Cellulosilyticum lentocellum.</title>
        <authorList>
            <consortium name="US DOE Joint Genome Institute"/>
            <person name="Miller D.A."/>
            <person name="Suen G."/>
            <person name="Bruce D."/>
            <person name="Copeland A."/>
            <person name="Cheng J.F."/>
            <person name="Detter C."/>
            <person name="Goodwin L.A."/>
            <person name="Han C.S."/>
            <person name="Hauser L.J."/>
            <person name="Land M.L."/>
            <person name="Lapidus A."/>
            <person name="Lucas S."/>
            <person name="Meincke L."/>
            <person name="Pitluck S."/>
            <person name="Tapia R."/>
            <person name="Teshima H."/>
            <person name="Woyke T."/>
            <person name="Fox B.G."/>
            <person name="Angert E.R."/>
            <person name="Currie C.R."/>
        </authorList>
    </citation>
    <scope>NUCLEOTIDE SEQUENCE [LARGE SCALE GENOMIC DNA]</scope>
    <source>
        <strain evidence="2">ATCC 49066 / DSM 5427 / NCIMB 11756 / RHM5</strain>
    </source>
</reference>
<accession>F2JJU6</accession>
<name>F2JJU6_CELLD</name>
<gene>
    <name evidence="1" type="ordered locus">Clole_1502</name>
</gene>
<keyword evidence="2" id="KW-1185">Reference proteome</keyword>
<dbReference type="RefSeq" id="WP_013656526.1">
    <property type="nucleotide sequence ID" value="NC_015275.1"/>
</dbReference>
<dbReference type="KEGG" id="cle:Clole_1502"/>
<dbReference type="Proteomes" id="UP000008467">
    <property type="component" value="Chromosome"/>
</dbReference>
<evidence type="ECO:0000313" key="1">
    <source>
        <dbReference type="EMBL" id="ADZ83228.1"/>
    </source>
</evidence>
<evidence type="ECO:0000313" key="2">
    <source>
        <dbReference type="Proteomes" id="UP000008467"/>
    </source>
</evidence>